<accession>A0A562UYL6</accession>
<reference evidence="4 5" key="1">
    <citation type="journal article" date="2013" name="Stand. Genomic Sci.">
        <title>Genomic Encyclopedia of Type Strains, Phase I: The one thousand microbial genomes (KMG-I) project.</title>
        <authorList>
            <person name="Kyrpides N.C."/>
            <person name="Woyke T."/>
            <person name="Eisen J.A."/>
            <person name="Garrity G."/>
            <person name="Lilburn T.G."/>
            <person name="Beck B.J."/>
            <person name="Whitman W.B."/>
            <person name="Hugenholtz P."/>
            <person name="Klenk H.P."/>
        </authorList>
    </citation>
    <scope>NUCLEOTIDE SEQUENCE [LARGE SCALE GENOMIC DNA]</scope>
    <source>
        <strain evidence="4 5">DSM 45044</strain>
    </source>
</reference>
<evidence type="ECO:0000256" key="2">
    <source>
        <dbReference type="SAM" id="MobiDB-lite"/>
    </source>
</evidence>
<dbReference type="AlphaFoldDB" id="A0A562UYL6"/>
<feature type="domain" description="Bacterial toxin 44" evidence="3">
    <location>
        <begin position="247"/>
        <end position="342"/>
    </location>
</feature>
<dbReference type="OrthoDB" id="3543532at2"/>
<protein>
    <submittedName>
        <fullName evidence="4">Putative RNase toxin 44 of polymorphic toxin system</fullName>
    </submittedName>
</protein>
<organism evidence="4 5">
    <name type="scientific">Stackebrandtia albiflava</name>
    <dbReference type="NCBI Taxonomy" id="406432"/>
    <lineage>
        <taxon>Bacteria</taxon>
        <taxon>Bacillati</taxon>
        <taxon>Actinomycetota</taxon>
        <taxon>Actinomycetes</taxon>
        <taxon>Glycomycetales</taxon>
        <taxon>Glycomycetaceae</taxon>
        <taxon>Stackebrandtia</taxon>
    </lineage>
</organism>
<keyword evidence="1" id="KW-0175">Coiled coil</keyword>
<dbReference type="RefSeq" id="WP_147141556.1">
    <property type="nucleotide sequence ID" value="NZ_BAABIJ010000003.1"/>
</dbReference>
<sequence>MEYSQLRDADPSSLTSVAAAWRKAGSHLNDAGDGGQKALDLIDSPGWKGTAAENAVSDAKRRVGTVSGGSTQAGVIAKILSEAVDQIAAAKARLESAVAQAEADENLSISGTGRVTVDHPAEWLTLLPGVYEMFVAGPKAKAARLNRQISEALAAAERIDTTLAAAVRNDTKVEWNDSEFNRLSRYILTEMRLNPTSVTGQFIKAMDTMADISLGMLGFSLSTPLPHVKAGIAGITAFFSGAKYGAFAHIVWPGNDWDHKPDIKEILHAGKDIENTDVEVPGTDYKVRGDIWSNIHFGYVGKSLGFTDVELETGADLADYMTNGTPQPPDRLAVQLGIDLYEKYPDGQLTQQQLMAEIKGKLDEIHRSERHGPDTGGKTMVEKIPGR</sequence>
<dbReference type="EMBL" id="VLLL01000007">
    <property type="protein sequence ID" value="TWJ10693.1"/>
    <property type="molecule type" value="Genomic_DNA"/>
</dbReference>
<feature type="region of interest" description="Disordered" evidence="2">
    <location>
        <begin position="367"/>
        <end position="387"/>
    </location>
</feature>
<feature type="coiled-coil region" evidence="1">
    <location>
        <begin position="80"/>
        <end position="107"/>
    </location>
</feature>
<dbReference type="InterPro" id="IPR028946">
    <property type="entry name" value="Ntox44"/>
</dbReference>
<dbReference type="Gene3D" id="1.20.1260.20">
    <property type="entry name" value="PPE superfamily"/>
    <property type="match status" value="1"/>
</dbReference>
<gene>
    <name evidence="4" type="ORF">LX16_4113</name>
</gene>
<proteinExistence type="predicted"/>
<evidence type="ECO:0000313" key="5">
    <source>
        <dbReference type="Proteomes" id="UP000321617"/>
    </source>
</evidence>
<comment type="caution">
    <text evidence="4">The sequence shown here is derived from an EMBL/GenBank/DDBJ whole genome shotgun (WGS) entry which is preliminary data.</text>
</comment>
<evidence type="ECO:0000256" key="1">
    <source>
        <dbReference type="SAM" id="Coils"/>
    </source>
</evidence>
<name>A0A562UYL6_9ACTN</name>
<dbReference type="InterPro" id="IPR038332">
    <property type="entry name" value="PPE_sf"/>
</dbReference>
<evidence type="ECO:0000259" key="3">
    <source>
        <dbReference type="Pfam" id="PF15607"/>
    </source>
</evidence>
<keyword evidence="5" id="KW-1185">Reference proteome</keyword>
<evidence type="ECO:0000313" key="4">
    <source>
        <dbReference type="EMBL" id="TWJ10693.1"/>
    </source>
</evidence>
<dbReference type="Pfam" id="PF15607">
    <property type="entry name" value="Ntox44"/>
    <property type="match status" value="1"/>
</dbReference>
<dbReference type="Proteomes" id="UP000321617">
    <property type="component" value="Unassembled WGS sequence"/>
</dbReference>